<dbReference type="EMBL" id="JAARPL010000018">
    <property type="protein sequence ID" value="MBC1373785.1"/>
    <property type="molecule type" value="Genomic_DNA"/>
</dbReference>
<gene>
    <name evidence="1" type="ORF">HB847_15645</name>
</gene>
<proteinExistence type="predicted"/>
<name>A0A841YA45_9LIST</name>
<dbReference type="Proteomes" id="UP000591929">
    <property type="component" value="Unassembled WGS sequence"/>
</dbReference>
<comment type="caution">
    <text evidence="1">The sequence shown here is derived from an EMBL/GenBank/DDBJ whole genome shotgun (WGS) entry which is preliminary data.</text>
</comment>
<sequence>MSDISRRKKRNKDIRALCVILHDKYYIDKRKIARAMKLSPAYYYDFVAETRDLLYPNLLKIENFIFDLYEPILEVEMELNGVKLDPLESEMDDQTTLDL</sequence>
<evidence type="ECO:0000313" key="2">
    <source>
        <dbReference type="Proteomes" id="UP000591929"/>
    </source>
</evidence>
<dbReference type="AlphaFoldDB" id="A0A841YA45"/>
<accession>A0A841YA45</accession>
<evidence type="ECO:0000313" key="1">
    <source>
        <dbReference type="EMBL" id="MBC1373785.1"/>
    </source>
</evidence>
<organism evidence="1 2">
    <name type="scientific">Listeria booriae</name>
    <dbReference type="NCBI Taxonomy" id="1552123"/>
    <lineage>
        <taxon>Bacteria</taxon>
        <taxon>Bacillati</taxon>
        <taxon>Bacillota</taxon>
        <taxon>Bacilli</taxon>
        <taxon>Bacillales</taxon>
        <taxon>Listeriaceae</taxon>
        <taxon>Listeria</taxon>
    </lineage>
</organism>
<dbReference type="RefSeq" id="WP_185378167.1">
    <property type="nucleotide sequence ID" value="NZ_JAARPL010000018.1"/>
</dbReference>
<reference evidence="1 2" key="1">
    <citation type="submission" date="2020-03" db="EMBL/GenBank/DDBJ databases">
        <title>Soil Listeria distribution.</title>
        <authorList>
            <person name="Liao J."/>
            <person name="Wiedmann M."/>
        </authorList>
    </citation>
    <scope>NUCLEOTIDE SEQUENCE [LARGE SCALE GENOMIC DNA]</scope>
    <source>
        <strain evidence="1 2">FSL L7-1681</strain>
    </source>
</reference>
<protein>
    <submittedName>
        <fullName evidence="1">Uncharacterized protein</fullName>
    </submittedName>
</protein>